<feature type="compositionally biased region" description="Low complexity" evidence="1">
    <location>
        <begin position="33"/>
        <end position="46"/>
    </location>
</feature>
<comment type="caution">
    <text evidence="2">The sequence shown here is derived from an EMBL/GenBank/DDBJ whole genome shotgun (WGS) entry which is preliminary data.</text>
</comment>
<evidence type="ECO:0000256" key="1">
    <source>
        <dbReference type="SAM" id="MobiDB-lite"/>
    </source>
</evidence>
<sequence>MTSTSSSPEESSGSTTKIQVTSSTAAQSEMTTISSIVPSSSAESYIPSEINSTSGPGAKIHSYTPSELSFSTITPSDSVSQVGRPSKVHKSQMKRKPLKTSTDLSAVLESRESGDHSLVVDSTKGSGSEVLDRPKPVFTNPILVSITTRATLQTPMFD</sequence>
<feature type="region of interest" description="Disordered" evidence="1">
    <location>
        <begin position="1"/>
        <end position="132"/>
    </location>
</feature>
<feature type="compositionally biased region" description="Low complexity" evidence="1">
    <location>
        <begin position="1"/>
        <end position="16"/>
    </location>
</feature>
<gene>
    <name evidence="2" type="ORF">AAF712_005669</name>
</gene>
<dbReference type="Proteomes" id="UP001437256">
    <property type="component" value="Unassembled WGS sequence"/>
</dbReference>
<dbReference type="EMBL" id="JBBXMP010000027">
    <property type="protein sequence ID" value="KAL0067272.1"/>
    <property type="molecule type" value="Genomic_DNA"/>
</dbReference>
<name>A0ABR3A3Y6_9AGAR</name>
<evidence type="ECO:0000313" key="2">
    <source>
        <dbReference type="EMBL" id="KAL0067272.1"/>
    </source>
</evidence>
<feature type="compositionally biased region" description="Polar residues" evidence="1">
    <location>
        <begin position="17"/>
        <end position="32"/>
    </location>
</feature>
<proteinExistence type="predicted"/>
<feature type="compositionally biased region" description="Basic residues" evidence="1">
    <location>
        <begin position="86"/>
        <end position="98"/>
    </location>
</feature>
<reference evidence="2 3" key="1">
    <citation type="submission" date="2024-05" db="EMBL/GenBank/DDBJ databases">
        <title>A draft genome resource for the thread blight pathogen Marasmius tenuissimus strain MS-2.</title>
        <authorList>
            <person name="Yulfo-Soto G.E."/>
            <person name="Baruah I.K."/>
            <person name="Amoako-Attah I."/>
            <person name="Bukari Y."/>
            <person name="Meinhardt L.W."/>
            <person name="Bailey B.A."/>
            <person name="Cohen S.P."/>
        </authorList>
    </citation>
    <scope>NUCLEOTIDE SEQUENCE [LARGE SCALE GENOMIC DNA]</scope>
    <source>
        <strain evidence="2 3">MS-2</strain>
    </source>
</reference>
<protein>
    <submittedName>
        <fullName evidence="2">Uncharacterized protein</fullName>
    </submittedName>
</protein>
<evidence type="ECO:0000313" key="3">
    <source>
        <dbReference type="Proteomes" id="UP001437256"/>
    </source>
</evidence>
<keyword evidence="3" id="KW-1185">Reference proteome</keyword>
<accession>A0ABR3A3Y6</accession>
<organism evidence="2 3">
    <name type="scientific">Marasmius tenuissimus</name>
    <dbReference type="NCBI Taxonomy" id="585030"/>
    <lineage>
        <taxon>Eukaryota</taxon>
        <taxon>Fungi</taxon>
        <taxon>Dikarya</taxon>
        <taxon>Basidiomycota</taxon>
        <taxon>Agaricomycotina</taxon>
        <taxon>Agaricomycetes</taxon>
        <taxon>Agaricomycetidae</taxon>
        <taxon>Agaricales</taxon>
        <taxon>Marasmiineae</taxon>
        <taxon>Marasmiaceae</taxon>
        <taxon>Marasmius</taxon>
    </lineage>
</organism>
<feature type="compositionally biased region" description="Polar residues" evidence="1">
    <location>
        <begin position="63"/>
        <end position="83"/>
    </location>
</feature>